<dbReference type="EMBL" id="MU129061">
    <property type="protein sequence ID" value="KAF9508302.1"/>
    <property type="molecule type" value="Genomic_DNA"/>
</dbReference>
<gene>
    <name evidence="1" type="ORF">BS47DRAFT_234458</name>
</gene>
<reference evidence="1" key="1">
    <citation type="journal article" date="2020" name="Nat. Commun.">
        <title>Large-scale genome sequencing of mycorrhizal fungi provides insights into the early evolution of symbiotic traits.</title>
        <authorList>
            <person name="Miyauchi S."/>
            <person name="Kiss E."/>
            <person name="Kuo A."/>
            <person name="Drula E."/>
            <person name="Kohler A."/>
            <person name="Sanchez-Garcia M."/>
            <person name="Morin E."/>
            <person name="Andreopoulos B."/>
            <person name="Barry K.W."/>
            <person name="Bonito G."/>
            <person name="Buee M."/>
            <person name="Carver A."/>
            <person name="Chen C."/>
            <person name="Cichocki N."/>
            <person name="Clum A."/>
            <person name="Culley D."/>
            <person name="Crous P.W."/>
            <person name="Fauchery L."/>
            <person name="Girlanda M."/>
            <person name="Hayes R.D."/>
            <person name="Keri Z."/>
            <person name="LaButti K."/>
            <person name="Lipzen A."/>
            <person name="Lombard V."/>
            <person name="Magnuson J."/>
            <person name="Maillard F."/>
            <person name="Murat C."/>
            <person name="Nolan M."/>
            <person name="Ohm R.A."/>
            <person name="Pangilinan J."/>
            <person name="Pereira M.F."/>
            <person name="Perotto S."/>
            <person name="Peter M."/>
            <person name="Pfister S."/>
            <person name="Riley R."/>
            <person name="Sitrit Y."/>
            <person name="Stielow J.B."/>
            <person name="Szollosi G."/>
            <person name="Zifcakova L."/>
            <person name="Stursova M."/>
            <person name="Spatafora J.W."/>
            <person name="Tedersoo L."/>
            <person name="Vaario L.M."/>
            <person name="Yamada A."/>
            <person name="Yan M."/>
            <person name="Wang P."/>
            <person name="Xu J."/>
            <person name="Bruns T."/>
            <person name="Baldrian P."/>
            <person name="Vilgalys R."/>
            <person name="Dunand C."/>
            <person name="Henrissat B."/>
            <person name="Grigoriev I.V."/>
            <person name="Hibbett D."/>
            <person name="Nagy L.G."/>
            <person name="Martin F.M."/>
        </authorList>
    </citation>
    <scope>NUCLEOTIDE SEQUENCE</scope>
    <source>
        <strain evidence="1">UP504</strain>
    </source>
</reference>
<protein>
    <submittedName>
        <fullName evidence="1">Uncharacterized protein</fullName>
    </submittedName>
</protein>
<dbReference type="AlphaFoldDB" id="A0A9P6AM20"/>
<keyword evidence="2" id="KW-1185">Reference proteome</keyword>
<dbReference type="Proteomes" id="UP000886523">
    <property type="component" value="Unassembled WGS sequence"/>
</dbReference>
<evidence type="ECO:0000313" key="1">
    <source>
        <dbReference type="EMBL" id="KAF9508302.1"/>
    </source>
</evidence>
<comment type="caution">
    <text evidence="1">The sequence shown here is derived from an EMBL/GenBank/DDBJ whole genome shotgun (WGS) entry which is preliminary data.</text>
</comment>
<sequence>MNIKSLSKYFTGNTRRPWSHTPQNANSLHQSPLGNTLQALKSQQAQVSLMYLGASIIANRQSCFDDTRGTVWACRVEDPGNQIQDKKAGASKKPLEQVLAIAYSNWPDQPLPAGIIIRTHYDASTDEHELDVLKTAQLAANGRALPPGITCRLSVTRKLRSDFKTRVIFGKIVAVKDIIVSDAKALGKLIRHPSRIPQYFVAPRNPSNTGPASM</sequence>
<name>A0A9P6AM20_9AGAM</name>
<organism evidence="1 2">
    <name type="scientific">Hydnum rufescens UP504</name>
    <dbReference type="NCBI Taxonomy" id="1448309"/>
    <lineage>
        <taxon>Eukaryota</taxon>
        <taxon>Fungi</taxon>
        <taxon>Dikarya</taxon>
        <taxon>Basidiomycota</taxon>
        <taxon>Agaricomycotina</taxon>
        <taxon>Agaricomycetes</taxon>
        <taxon>Cantharellales</taxon>
        <taxon>Hydnaceae</taxon>
        <taxon>Hydnum</taxon>
    </lineage>
</organism>
<accession>A0A9P6AM20</accession>
<evidence type="ECO:0000313" key="2">
    <source>
        <dbReference type="Proteomes" id="UP000886523"/>
    </source>
</evidence>
<proteinExistence type="predicted"/>